<evidence type="ECO:0000259" key="1">
    <source>
        <dbReference type="Pfam" id="PF13004"/>
    </source>
</evidence>
<dbReference type="EMBL" id="JRGF01000011">
    <property type="protein sequence ID" value="KHE41406.1"/>
    <property type="molecule type" value="Genomic_DNA"/>
</dbReference>
<dbReference type="Gene3D" id="2.60.40.10">
    <property type="entry name" value="Immunoglobulins"/>
    <property type="match status" value="2"/>
</dbReference>
<reference evidence="2 3" key="1">
    <citation type="submission" date="2014-09" db="EMBL/GenBank/DDBJ databases">
        <title>Alistipes sp. 627, sp. nov., a novel member of the family Rikenellaceae isolated from human faeces.</title>
        <authorList>
            <person name="Shkoporov A.N."/>
            <person name="Chaplin A.V."/>
            <person name="Motuzova O.V."/>
            <person name="Kafarskaia L.I."/>
            <person name="Khokhlova E.V."/>
            <person name="Efimov B.A."/>
        </authorList>
    </citation>
    <scope>NUCLEOTIDE SEQUENCE [LARGE SCALE GENOMIC DNA]</scope>
    <source>
        <strain evidence="2 3">627</strain>
    </source>
</reference>
<accession>A0ABR4YHF4</accession>
<dbReference type="Proteomes" id="UP000030889">
    <property type="component" value="Unassembled WGS sequence"/>
</dbReference>
<dbReference type="PROSITE" id="PS51257">
    <property type="entry name" value="PROKAR_LIPOPROTEIN"/>
    <property type="match status" value="1"/>
</dbReference>
<sequence>MKKFLYLAAACLLAACNGGDEPEQQPSLEVKPLQLDFAAADAAPQEITVTAVGVEWEYILSGGASEWVTVDDSREGVLTVSVADNPAQERRTASLAVNPQGNIKVKPRSVTIAQAGNDTPVVYSLTVEPAALTFEPENAPAQEVKVTTEGEGLTWSTEVEEVARGWITVTERDGGFTVVVADNPGQAPRSGNITVVPDSEAASPKVVRVTQQELVLPPSLDIALNNGASPEEGFVLDYRGQTDGDYNILVTAVNVEWRVSVRYESGTDEGWINANAIDFDDDTRVSIVGGIENESPEPRVGWVVVSSDAEGVGPYEVKVTQEGKPDFISTLEEDVDFGQFTKSRIIVSPNDDWRHDEVTAWEIMCWDEGVEFIENPPFPEQPRFEGTGGRISFMLITEVLEKNDDNVYILPDGIYTVVANFDDNPDLKQPGNISAGVAGTYLHPIWPRYAWFVRMENGVYNGEACIRSGTMTVTNIGEDEYEIVFEFESDAGYRVEGSYKGTFDIRVG</sequence>
<dbReference type="InterPro" id="IPR024361">
    <property type="entry name" value="BACON"/>
</dbReference>
<proteinExistence type="predicted"/>
<organism evidence="2 3">
    <name type="scientific">Alistipes inops</name>
    <dbReference type="NCBI Taxonomy" id="1501391"/>
    <lineage>
        <taxon>Bacteria</taxon>
        <taxon>Pseudomonadati</taxon>
        <taxon>Bacteroidota</taxon>
        <taxon>Bacteroidia</taxon>
        <taxon>Bacteroidales</taxon>
        <taxon>Rikenellaceae</taxon>
        <taxon>Alistipes</taxon>
    </lineage>
</organism>
<evidence type="ECO:0000313" key="3">
    <source>
        <dbReference type="Proteomes" id="UP000030889"/>
    </source>
</evidence>
<keyword evidence="3" id="KW-1185">Reference proteome</keyword>
<name>A0ABR4YHF4_9BACT</name>
<gene>
    <name evidence="2" type="ORF">LG35_08735</name>
</gene>
<feature type="domain" description="BACON" evidence="1">
    <location>
        <begin position="62"/>
        <end position="115"/>
    </location>
</feature>
<protein>
    <recommendedName>
        <fullName evidence="1">BACON domain-containing protein</fullName>
    </recommendedName>
</protein>
<dbReference type="CDD" id="cd14948">
    <property type="entry name" value="BACON"/>
    <property type="match status" value="2"/>
</dbReference>
<dbReference type="RefSeq" id="WP_035473982.1">
    <property type="nucleotide sequence ID" value="NZ_JRGF01000011.1"/>
</dbReference>
<feature type="domain" description="BACON" evidence="1">
    <location>
        <begin position="158"/>
        <end position="211"/>
    </location>
</feature>
<dbReference type="Pfam" id="PF13004">
    <property type="entry name" value="BACON"/>
    <property type="match status" value="2"/>
</dbReference>
<evidence type="ECO:0000313" key="2">
    <source>
        <dbReference type="EMBL" id="KHE41406.1"/>
    </source>
</evidence>
<comment type="caution">
    <text evidence="2">The sequence shown here is derived from an EMBL/GenBank/DDBJ whole genome shotgun (WGS) entry which is preliminary data.</text>
</comment>
<dbReference type="InterPro" id="IPR013783">
    <property type="entry name" value="Ig-like_fold"/>
</dbReference>